<dbReference type="Pfam" id="PF08571">
    <property type="entry name" value="Yos1"/>
    <property type="match status" value="1"/>
</dbReference>
<feature type="transmembrane region" description="Helical" evidence="9">
    <location>
        <begin position="214"/>
        <end position="235"/>
    </location>
</feature>
<dbReference type="GO" id="GO:0005789">
    <property type="term" value="C:endoplasmic reticulum membrane"/>
    <property type="evidence" value="ECO:0007669"/>
    <property type="project" value="TreeGrafter"/>
</dbReference>
<name>A0A803LIN6_CHEQI</name>
<evidence type="ECO:0000256" key="6">
    <source>
        <dbReference type="ARBA" id="ARBA00023136"/>
    </source>
</evidence>
<dbReference type="Gramene" id="AUR62013833-RA">
    <property type="protein sequence ID" value="AUR62013833-RA:cds"/>
    <property type="gene ID" value="AUR62013833"/>
</dbReference>
<evidence type="ECO:0000313" key="10">
    <source>
        <dbReference type="EnsemblPlants" id="AUR62013833-RA:cds"/>
    </source>
</evidence>
<keyword evidence="11" id="KW-1185">Reference proteome</keyword>
<evidence type="ECO:0000256" key="7">
    <source>
        <dbReference type="ARBA" id="ARBA00024203"/>
    </source>
</evidence>
<evidence type="ECO:0000313" key="11">
    <source>
        <dbReference type="Proteomes" id="UP000596660"/>
    </source>
</evidence>
<dbReference type="GO" id="GO:0015031">
    <property type="term" value="P:protein transport"/>
    <property type="evidence" value="ECO:0007669"/>
    <property type="project" value="UniProtKB-KW"/>
</dbReference>
<dbReference type="GO" id="GO:0000139">
    <property type="term" value="C:Golgi membrane"/>
    <property type="evidence" value="ECO:0007669"/>
    <property type="project" value="TreeGrafter"/>
</dbReference>
<dbReference type="GO" id="GO:0006888">
    <property type="term" value="P:endoplasmic reticulum to Golgi vesicle-mediated transport"/>
    <property type="evidence" value="ECO:0007669"/>
    <property type="project" value="TreeGrafter"/>
</dbReference>
<evidence type="ECO:0000256" key="3">
    <source>
        <dbReference type="ARBA" id="ARBA00022692"/>
    </source>
</evidence>
<proteinExistence type="inferred from homology"/>
<protein>
    <submittedName>
        <fullName evidence="10">Uncharacterized protein</fullName>
    </submittedName>
</protein>
<evidence type="ECO:0000256" key="9">
    <source>
        <dbReference type="SAM" id="Phobius"/>
    </source>
</evidence>
<reference evidence="10" key="1">
    <citation type="journal article" date="2017" name="Nature">
        <title>The genome of Chenopodium quinoa.</title>
        <authorList>
            <person name="Jarvis D.E."/>
            <person name="Ho Y.S."/>
            <person name="Lightfoot D.J."/>
            <person name="Schmoeckel S.M."/>
            <person name="Li B."/>
            <person name="Borm T.J.A."/>
            <person name="Ohyanagi H."/>
            <person name="Mineta K."/>
            <person name="Michell C.T."/>
            <person name="Saber N."/>
            <person name="Kharbatia N.M."/>
            <person name="Rupper R.R."/>
            <person name="Sharp A.R."/>
            <person name="Dally N."/>
            <person name="Boughton B.A."/>
            <person name="Woo Y.H."/>
            <person name="Gao G."/>
            <person name="Schijlen E.G.W.M."/>
            <person name="Guo X."/>
            <person name="Momin A.A."/>
            <person name="Negrao S."/>
            <person name="Al-Babili S."/>
            <person name="Gehring C."/>
            <person name="Roessner U."/>
            <person name="Jung C."/>
            <person name="Murphy K."/>
            <person name="Arold S.T."/>
            <person name="Gojobori T."/>
            <person name="van der Linden C.G."/>
            <person name="van Loo E.N."/>
            <person name="Jellen E.N."/>
            <person name="Maughan P.J."/>
            <person name="Tester M."/>
        </authorList>
    </citation>
    <scope>NUCLEOTIDE SEQUENCE [LARGE SCALE GENOMIC DNA]</scope>
    <source>
        <strain evidence="10">cv. PI 614886</strain>
    </source>
</reference>
<feature type="compositionally biased region" description="Low complexity" evidence="8">
    <location>
        <begin position="123"/>
        <end position="133"/>
    </location>
</feature>
<keyword evidence="5 9" id="KW-1133">Transmembrane helix</keyword>
<evidence type="ECO:0000256" key="5">
    <source>
        <dbReference type="ARBA" id="ARBA00022989"/>
    </source>
</evidence>
<dbReference type="PANTHER" id="PTHR15858">
    <property type="entry name" value="IMMEDIATE EARLY RESPONSE 3-INTERACTING PROTEIN 1"/>
    <property type="match status" value="1"/>
</dbReference>
<dbReference type="GO" id="GO:0030134">
    <property type="term" value="C:COPII-coated ER to Golgi transport vesicle"/>
    <property type="evidence" value="ECO:0007669"/>
    <property type="project" value="TreeGrafter"/>
</dbReference>
<dbReference type="EnsemblPlants" id="AUR62013833-RA">
    <property type="protein sequence ID" value="AUR62013833-RA:cds"/>
    <property type="gene ID" value="AUR62013833"/>
</dbReference>
<comment type="subcellular location">
    <subcellularLocation>
        <location evidence="1">Membrane</location>
    </subcellularLocation>
</comment>
<organism evidence="10 11">
    <name type="scientific">Chenopodium quinoa</name>
    <name type="common">Quinoa</name>
    <dbReference type="NCBI Taxonomy" id="63459"/>
    <lineage>
        <taxon>Eukaryota</taxon>
        <taxon>Viridiplantae</taxon>
        <taxon>Streptophyta</taxon>
        <taxon>Embryophyta</taxon>
        <taxon>Tracheophyta</taxon>
        <taxon>Spermatophyta</taxon>
        <taxon>Magnoliopsida</taxon>
        <taxon>eudicotyledons</taxon>
        <taxon>Gunneridae</taxon>
        <taxon>Pentapetalae</taxon>
        <taxon>Caryophyllales</taxon>
        <taxon>Chenopodiaceae</taxon>
        <taxon>Chenopodioideae</taxon>
        <taxon>Atripliceae</taxon>
        <taxon>Chenopodium</taxon>
    </lineage>
</organism>
<accession>A0A803LIN6</accession>
<comment type="similarity">
    <text evidence="7">Belongs to the YOS1 family.</text>
</comment>
<dbReference type="InterPro" id="IPR013880">
    <property type="entry name" value="Yos1"/>
</dbReference>
<keyword evidence="4" id="KW-0653">Protein transport</keyword>
<keyword evidence="3 9" id="KW-0812">Transmembrane</keyword>
<dbReference type="PANTHER" id="PTHR15858:SF0">
    <property type="entry name" value="IMMEDIATE EARLY RESPONSE 3-INTERACTING PROTEIN 1"/>
    <property type="match status" value="1"/>
</dbReference>
<dbReference type="AlphaFoldDB" id="A0A803LIN6"/>
<sequence>MTNENMANKVFKTLGFDDCRIIAANGIRGGIWLMWRSHANLVEYAIDSPNVLHSLFKLSPMEPEMLITGIHAPSTTKEKCMLWRELQANKPPASHWCSLSSAHTSSIDRVRKSSASPPLSLVGSTPGTPSLRPSSRRRRCFVIHCFVRSSARRWTRCSPFDFAHFAKSLDPIHGFLLFANALAILNEDRFLTPRGLSFEATTGRKKSLKQQAVGLIYVAQYFRLPLIILNVIMIVSKLVSG</sequence>
<evidence type="ECO:0000256" key="4">
    <source>
        <dbReference type="ARBA" id="ARBA00022927"/>
    </source>
</evidence>
<dbReference type="Proteomes" id="UP000596660">
    <property type="component" value="Unplaced"/>
</dbReference>
<feature type="region of interest" description="Disordered" evidence="8">
    <location>
        <begin position="114"/>
        <end position="134"/>
    </location>
</feature>
<evidence type="ECO:0000256" key="1">
    <source>
        <dbReference type="ARBA" id="ARBA00004370"/>
    </source>
</evidence>
<keyword evidence="6 9" id="KW-0472">Membrane</keyword>
<evidence type="ECO:0000256" key="2">
    <source>
        <dbReference type="ARBA" id="ARBA00022448"/>
    </source>
</evidence>
<keyword evidence="2" id="KW-0813">Transport</keyword>
<evidence type="ECO:0000256" key="8">
    <source>
        <dbReference type="SAM" id="MobiDB-lite"/>
    </source>
</evidence>
<reference evidence="10" key="2">
    <citation type="submission" date="2021-03" db="UniProtKB">
        <authorList>
            <consortium name="EnsemblPlants"/>
        </authorList>
    </citation>
    <scope>IDENTIFICATION</scope>
</reference>